<organism evidence="2 3">
    <name type="scientific">Ampelomyces quisqualis</name>
    <name type="common">Powdery mildew agent</name>
    <dbReference type="NCBI Taxonomy" id="50730"/>
    <lineage>
        <taxon>Eukaryota</taxon>
        <taxon>Fungi</taxon>
        <taxon>Dikarya</taxon>
        <taxon>Ascomycota</taxon>
        <taxon>Pezizomycotina</taxon>
        <taxon>Dothideomycetes</taxon>
        <taxon>Pleosporomycetidae</taxon>
        <taxon>Pleosporales</taxon>
        <taxon>Pleosporineae</taxon>
        <taxon>Phaeosphaeriaceae</taxon>
        <taxon>Ampelomyces</taxon>
    </lineage>
</organism>
<evidence type="ECO:0000259" key="1">
    <source>
        <dbReference type="Pfam" id="PF06985"/>
    </source>
</evidence>
<evidence type="ECO:0000313" key="2">
    <source>
        <dbReference type="EMBL" id="KAF1913518.1"/>
    </source>
</evidence>
<sequence>MSEKSDNFIFHNSSHTTEPYAIHTPLSPSCFQLTLSSTNKAEIFSEALTELHKSHDQTYIILNNLKRWNPEAASYFSIRSRSTILSTSFRLVYPKIDLPSFDKNGLYPRQFIAISYCWRSPEFLPEGYDSHDVWPIKKSLVDAILAEKPHPRVGIWIDQMCIDQSSVLDQKASVAAMDVIYRSCLQLVILLEDVLLTDQEIQLVEKYNVSKRPFNKGWKFEAEEIGTFASFYDKVNAARWWSRAWCYHEFCVHQPWLDRRQTQAVFHATFIMCGPDDSTAKIKWKDLHLLMGSASSALPNSPIWWKGQATVAGAIKPEIQETGRRGSIMARHNVVSELGSCFLADCLSVVINLCGLGLAYEGPALSTKEDLLYLSSLIALANGDVFPLSMMDKQSTALKGKPTWISKHEVNDTTLPGFKISKMKGIQRIDESEISLDMIFLDAPWRSVRDKDLRPTYDIFPDTILTTNPERHITEERMKSDYWYSDTEMDIPRRRFLAGCIMNGPMFTGRLWAQLKRDVVGPRYNVGYNKDLAPNPAFQSAAKALLAQLVPVSTLLGIAQPSTATLDDAALFLTWLTDPRSLYYIGLRTFRVPCTMYWDSTIITSLTVNEFHKDGPDRELQAAVPVDLVGTSCLHPRVWILRPAKGEGGEGKWRIVGKGMLLGEPDLLAEVESSKGRVGAKVILKEGVIVGG</sequence>
<feature type="domain" description="Heterokaryon incompatibility" evidence="1">
    <location>
        <begin position="111"/>
        <end position="249"/>
    </location>
</feature>
<evidence type="ECO:0000313" key="3">
    <source>
        <dbReference type="Proteomes" id="UP000800096"/>
    </source>
</evidence>
<accession>A0A6A5QFC2</accession>
<reference evidence="2" key="1">
    <citation type="journal article" date="2020" name="Stud. Mycol.">
        <title>101 Dothideomycetes genomes: a test case for predicting lifestyles and emergence of pathogens.</title>
        <authorList>
            <person name="Haridas S."/>
            <person name="Albert R."/>
            <person name="Binder M."/>
            <person name="Bloem J."/>
            <person name="Labutti K."/>
            <person name="Salamov A."/>
            <person name="Andreopoulos B."/>
            <person name="Baker S."/>
            <person name="Barry K."/>
            <person name="Bills G."/>
            <person name="Bluhm B."/>
            <person name="Cannon C."/>
            <person name="Castanera R."/>
            <person name="Culley D."/>
            <person name="Daum C."/>
            <person name="Ezra D."/>
            <person name="Gonzalez J."/>
            <person name="Henrissat B."/>
            <person name="Kuo A."/>
            <person name="Liang C."/>
            <person name="Lipzen A."/>
            <person name="Lutzoni F."/>
            <person name="Magnuson J."/>
            <person name="Mondo S."/>
            <person name="Nolan M."/>
            <person name="Ohm R."/>
            <person name="Pangilinan J."/>
            <person name="Park H.-J."/>
            <person name="Ramirez L."/>
            <person name="Alfaro M."/>
            <person name="Sun H."/>
            <person name="Tritt A."/>
            <person name="Yoshinaga Y."/>
            <person name="Zwiers L.-H."/>
            <person name="Turgeon B."/>
            <person name="Goodwin S."/>
            <person name="Spatafora J."/>
            <person name="Crous P."/>
            <person name="Grigoriev I."/>
        </authorList>
    </citation>
    <scope>NUCLEOTIDE SEQUENCE</scope>
    <source>
        <strain evidence="2">HMLAC05119</strain>
    </source>
</reference>
<dbReference type="OrthoDB" id="270167at2759"/>
<dbReference type="InterPro" id="IPR052895">
    <property type="entry name" value="HetReg/Transcr_Mod"/>
</dbReference>
<dbReference type="PANTHER" id="PTHR24148">
    <property type="entry name" value="ANKYRIN REPEAT DOMAIN-CONTAINING PROTEIN 39 HOMOLOG-RELATED"/>
    <property type="match status" value="1"/>
</dbReference>
<dbReference type="Proteomes" id="UP000800096">
    <property type="component" value="Unassembled WGS sequence"/>
</dbReference>
<gene>
    <name evidence="2" type="ORF">BDU57DRAFT_589176</name>
</gene>
<dbReference type="EMBL" id="ML979138">
    <property type="protein sequence ID" value="KAF1913518.1"/>
    <property type="molecule type" value="Genomic_DNA"/>
</dbReference>
<keyword evidence="3" id="KW-1185">Reference proteome</keyword>
<dbReference type="AlphaFoldDB" id="A0A6A5QFC2"/>
<name>A0A6A5QFC2_AMPQU</name>
<dbReference type="Pfam" id="PF06985">
    <property type="entry name" value="HET"/>
    <property type="match status" value="1"/>
</dbReference>
<dbReference type="InterPro" id="IPR010730">
    <property type="entry name" value="HET"/>
</dbReference>
<protein>
    <recommendedName>
        <fullName evidence="1">Heterokaryon incompatibility domain-containing protein</fullName>
    </recommendedName>
</protein>
<proteinExistence type="predicted"/>
<dbReference type="PANTHER" id="PTHR24148:SF73">
    <property type="entry name" value="HET DOMAIN PROTEIN (AFU_ORTHOLOGUE AFUA_8G01020)"/>
    <property type="match status" value="1"/>
</dbReference>